<evidence type="ECO:0000256" key="3">
    <source>
        <dbReference type="ARBA" id="ARBA00022475"/>
    </source>
</evidence>
<dbReference type="PANTHER" id="PTHR33452">
    <property type="entry name" value="OXIDOREDUCTASE CATD-RELATED"/>
    <property type="match status" value="1"/>
</dbReference>
<evidence type="ECO:0000313" key="8">
    <source>
        <dbReference type="EMBL" id="MCS3904601.1"/>
    </source>
</evidence>
<keyword evidence="4 7" id="KW-0812">Transmembrane</keyword>
<dbReference type="EMBL" id="JANUCT010000029">
    <property type="protein sequence ID" value="MCS3904601.1"/>
    <property type="molecule type" value="Genomic_DNA"/>
</dbReference>
<name>A0AAE3L2I0_9GAMM</name>
<dbReference type="PANTHER" id="PTHR33452:SF19">
    <property type="entry name" value="DOXX FAMILY PROTEIN"/>
    <property type="match status" value="1"/>
</dbReference>
<evidence type="ECO:0000313" key="9">
    <source>
        <dbReference type="Proteomes" id="UP001204445"/>
    </source>
</evidence>
<evidence type="ECO:0000256" key="2">
    <source>
        <dbReference type="ARBA" id="ARBA00006679"/>
    </source>
</evidence>
<protein>
    <submittedName>
        <fullName evidence="8">Membrane protein YphA (DoxX/SURF4 family)</fullName>
    </submittedName>
</protein>
<feature type="transmembrane region" description="Helical" evidence="7">
    <location>
        <begin position="94"/>
        <end position="111"/>
    </location>
</feature>
<dbReference type="InterPro" id="IPR032808">
    <property type="entry name" value="DoxX"/>
</dbReference>
<gene>
    <name evidence="8" type="ORF">J2T55_002641</name>
</gene>
<feature type="transmembrane region" description="Helical" evidence="7">
    <location>
        <begin position="20"/>
        <end position="38"/>
    </location>
</feature>
<keyword evidence="5 7" id="KW-1133">Transmembrane helix</keyword>
<evidence type="ECO:0000256" key="6">
    <source>
        <dbReference type="ARBA" id="ARBA00023136"/>
    </source>
</evidence>
<dbReference type="Proteomes" id="UP001204445">
    <property type="component" value="Unassembled WGS sequence"/>
</dbReference>
<comment type="subcellular location">
    <subcellularLocation>
        <location evidence="1">Cell membrane</location>
        <topology evidence="1">Multi-pass membrane protein</topology>
    </subcellularLocation>
</comment>
<feature type="transmembrane region" description="Helical" evidence="7">
    <location>
        <begin position="66"/>
        <end position="87"/>
    </location>
</feature>
<sequence>MLRMLNRLQDWLDQTRSVDFIAPLLLRLYLAPIFLIAGSNKLDGFMPDANTVSWFGNPDWGLGLPLPWLMTFLAAYSEVLGGAALLLGLAVRWFSIPLMVTMLVAIFSVHLKNGWQAIADPTMCLFNCEAAQAAVTRLDKAKDILREHGNYNWLTEQGNFVVLNNGIEFAATYFIMLLALFFIGAGRYLSLDYWIARAWRYHD</sequence>
<proteinExistence type="inferred from homology"/>
<organism evidence="8 9">
    <name type="scientific">Methylohalomonas lacus</name>
    <dbReference type="NCBI Taxonomy" id="398773"/>
    <lineage>
        <taxon>Bacteria</taxon>
        <taxon>Pseudomonadati</taxon>
        <taxon>Pseudomonadota</taxon>
        <taxon>Gammaproteobacteria</taxon>
        <taxon>Methylohalomonadales</taxon>
        <taxon>Methylohalomonadaceae</taxon>
        <taxon>Methylohalomonas</taxon>
    </lineage>
</organism>
<accession>A0AAE3L2I0</accession>
<dbReference type="GO" id="GO:0005886">
    <property type="term" value="C:plasma membrane"/>
    <property type="evidence" value="ECO:0007669"/>
    <property type="project" value="UniProtKB-SubCell"/>
</dbReference>
<comment type="similarity">
    <text evidence="2">Belongs to the DoxX family.</text>
</comment>
<feature type="transmembrane region" description="Helical" evidence="7">
    <location>
        <begin position="170"/>
        <end position="190"/>
    </location>
</feature>
<dbReference type="Pfam" id="PF07681">
    <property type="entry name" value="DoxX"/>
    <property type="match status" value="1"/>
</dbReference>
<keyword evidence="9" id="KW-1185">Reference proteome</keyword>
<dbReference type="AlphaFoldDB" id="A0AAE3L2I0"/>
<evidence type="ECO:0000256" key="1">
    <source>
        <dbReference type="ARBA" id="ARBA00004651"/>
    </source>
</evidence>
<evidence type="ECO:0000256" key="7">
    <source>
        <dbReference type="SAM" id="Phobius"/>
    </source>
</evidence>
<evidence type="ECO:0000256" key="4">
    <source>
        <dbReference type="ARBA" id="ARBA00022692"/>
    </source>
</evidence>
<keyword evidence="3" id="KW-1003">Cell membrane</keyword>
<dbReference type="InterPro" id="IPR051907">
    <property type="entry name" value="DoxX-like_oxidoreductase"/>
</dbReference>
<keyword evidence="6 7" id="KW-0472">Membrane</keyword>
<reference evidence="8" key="1">
    <citation type="submission" date="2022-08" db="EMBL/GenBank/DDBJ databases">
        <title>Genomic Encyclopedia of Type Strains, Phase III (KMG-III): the genomes of soil and plant-associated and newly described type strains.</title>
        <authorList>
            <person name="Whitman W."/>
        </authorList>
    </citation>
    <scope>NUCLEOTIDE SEQUENCE</scope>
    <source>
        <strain evidence="8">HMT 1</strain>
    </source>
</reference>
<comment type="caution">
    <text evidence="8">The sequence shown here is derived from an EMBL/GenBank/DDBJ whole genome shotgun (WGS) entry which is preliminary data.</text>
</comment>
<evidence type="ECO:0000256" key="5">
    <source>
        <dbReference type="ARBA" id="ARBA00022989"/>
    </source>
</evidence>